<organism evidence="18 19">
    <name type="scientific">Roseimicrobium gellanilyticum</name>
    <dbReference type="NCBI Taxonomy" id="748857"/>
    <lineage>
        <taxon>Bacteria</taxon>
        <taxon>Pseudomonadati</taxon>
        <taxon>Verrucomicrobiota</taxon>
        <taxon>Verrucomicrobiia</taxon>
        <taxon>Verrucomicrobiales</taxon>
        <taxon>Verrucomicrobiaceae</taxon>
        <taxon>Roseimicrobium</taxon>
    </lineage>
</organism>
<keyword evidence="11 17" id="KW-0472">Membrane</keyword>
<sequence length="310" mass="34949">MRIHAECDYTLGMSESDREPRIYVLPNLMTAGNLLSGFMAILHIVGRFQNEDDHSRYLWAIGFILAACVFDLLDGRLARLSGQSSDFGREFDSLADIVSFGIAPALLVHDIVLKEFEEMEATRGLGWLIACIYLVCGAMRLARFNCLAAMPQKDKKASTSFRGCPIPAAAGVIVSLTLMLLWLDGNNREIGRWKYALPFLMVLLSYLMVSKIEYPSFKSLNLRARRSFHWVLISIIVLALTVAYWQWMPSVLFVSYLGYGLVRPWVSRKWRREIEEGNDPALDESGVSPEVIEEERRSNGSAKTDPASLI</sequence>
<feature type="transmembrane region" description="Helical" evidence="17">
    <location>
        <begin position="57"/>
        <end position="73"/>
    </location>
</feature>
<evidence type="ECO:0000256" key="1">
    <source>
        <dbReference type="ARBA" id="ARBA00000287"/>
    </source>
</evidence>
<reference evidence="18 19" key="1">
    <citation type="submission" date="2018-06" db="EMBL/GenBank/DDBJ databases">
        <title>Genomic Encyclopedia of Type Strains, Phase IV (KMG-IV): sequencing the most valuable type-strain genomes for metagenomic binning, comparative biology and taxonomic classification.</title>
        <authorList>
            <person name="Goeker M."/>
        </authorList>
    </citation>
    <scope>NUCLEOTIDE SEQUENCE [LARGE SCALE GENOMIC DNA]</scope>
    <source>
        <strain evidence="18 19">DSM 25532</strain>
    </source>
</reference>
<evidence type="ECO:0000256" key="5">
    <source>
        <dbReference type="ARBA" id="ARBA00017171"/>
    </source>
</evidence>
<dbReference type="GO" id="GO:0012505">
    <property type="term" value="C:endomembrane system"/>
    <property type="evidence" value="ECO:0007669"/>
    <property type="project" value="UniProtKB-SubCell"/>
</dbReference>
<feature type="transmembrane region" description="Helical" evidence="17">
    <location>
        <begin position="195"/>
        <end position="214"/>
    </location>
</feature>
<feature type="region of interest" description="Disordered" evidence="16">
    <location>
        <begin position="279"/>
        <end position="310"/>
    </location>
</feature>
<proteinExistence type="inferred from homology"/>
<gene>
    <name evidence="18" type="ORF">DES53_101544</name>
</gene>
<feature type="transmembrane region" description="Helical" evidence="17">
    <location>
        <begin position="163"/>
        <end position="183"/>
    </location>
</feature>
<evidence type="ECO:0000256" key="14">
    <source>
        <dbReference type="ARBA" id="ARBA00032361"/>
    </source>
</evidence>
<evidence type="ECO:0000256" key="6">
    <source>
        <dbReference type="ARBA" id="ARBA00022516"/>
    </source>
</evidence>
<dbReference type="InterPro" id="IPR048254">
    <property type="entry name" value="CDP_ALCOHOL_P_TRANSF_CS"/>
</dbReference>
<dbReference type="GO" id="GO:0003882">
    <property type="term" value="F:CDP-diacylglycerol-serine O-phosphatidyltransferase activity"/>
    <property type="evidence" value="ECO:0007669"/>
    <property type="project" value="UniProtKB-EC"/>
</dbReference>
<evidence type="ECO:0000256" key="4">
    <source>
        <dbReference type="ARBA" id="ARBA00013174"/>
    </source>
</evidence>
<evidence type="ECO:0000256" key="12">
    <source>
        <dbReference type="ARBA" id="ARBA00023209"/>
    </source>
</evidence>
<evidence type="ECO:0000256" key="3">
    <source>
        <dbReference type="ARBA" id="ARBA00010441"/>
    </source>
</evidence>
<comment type="caution">
    <text evidence="18">The sequence shown here is derived from an EMBL/GenBank/DDBJ whole genome shotgun (WGS) entry which is preliminary data.</text>
</comment>
<evidence type="ECO:0000256" key="17">
    <source>
        <dbReference type="SAM" id="Phobius"/>
    </source>
</evidence>
<keyword evidence="7 15" id="KW-0808">Transferase</keyword>
<feature type="transmembrane region" description="Helical" evidence="17">
    <location>
        <begin position="124"/>
        <end position="142"/>
    </location>
</feature>
<evidence type="ECO:0000313" key="18">
    <source>
        <dbReference type="EMBL" id="RBP47745.1"/>
    </source>
</evidence>
<evidence type="ECO:0000256" key="8">
    <source>
        <dbReference type="ARBA" id="ARBA00022692"/>
    </source>
</evidence>
<accession>A0A366HW82</accession>
<dbReference type="GO" id="GO:0008654">
    <property type="term" value="P:phospholipid biosynthetic process"/>
    <property type="evidence" value="ECO:0007669"/>
    <property type="project" value="UniProtKB-KW"/>
</dbReference>
<dbReference type="NCBIfam" id="TIGR00473">
    <property type="entry name" value="pssA"/>
    <property type="match status" value="1"/>
</dbReference>
<comment type="similarity">
    <text evidence="3 15">Belongs to the CDP-alcohol phosphatidyltransferase class-I family.</text>
</comment>
<keyword evidence="19" id="KW-1185">Reference proteome</keyword>
<evidence type="ECO:0000256" key="15">
    <source>
        <dbReference type="RuleBase" id="RU003750"/>
    </source>
</evidence>
<evidence type="ECO:0000256" key="16">
    <source>
        <dbReference type="SAM" id="MobiDB-lite"/>
    </source>
</evidence>
<feature type="transmembrane region" description="Helical" evidence="17">
    <location>
        <begin position="22"/>
        <end position="45"/>
    </location>
</feature>
<keyword evidence="13" id="KW-1208">Phospholipid metabolism</keyword>
<keyword evidence="9 17" id="KW-1133">Transmembrane helix</keyword>
<evidence type="ECO:0000256" key="11">
    <source>
        <dbReference type="ARBA" id="ARBA00023136"/>
    </source>
</evidence>
<evidence type="ECO:0000256" key="10">
    <source>
        <dbReference type="ARBA" id="ARBA00023098"/>
    </source>
</evidence>
<dbReference type="EC" id="2.7.8.8" evidence="4"/>
<keyword evidence="12" id="KW-0594">Phospholipid biosynthesis</keyword>
<evidence type="ECO:0000256" key="9">
    <source>
        <dbReference type="ARBA" id="ARBA00022989"/>
    </source>
</evidence>
<comment type="catalytic activity">
    <reaction evidence="1">
        <text>a CDP-1,2-diacyl-sn-glycerol + L-serine = a 1,2-diacyl-sn-glycero-3-phospho-L-serine + CMP + H(+)</text>
        <dbReference type="Rhea" id="RHEA:16913"/>
        <dbReference type="ChEBI" id="CHEBI:15378"/>
        <dbReference type="ChEBI" id="CHEBI:33384"/>
        <dbReference type="ChEBI" id="CHEBI:57262"/>
        <dbReference type="ChEBI" id="CHEBI:58332"/>
        <dbReference type="ChEBI" id="CHEBI:60377"/>
        <dbReference type="EC" id="2.7.8.8"/>
    </reaction>
</comment>
<dbReference type="GO" id="GO:0016020">
    <property type="term" value="C:membrane"/>
    <property type="evidence" value="ECO:0007669"/>
    <property type="project" value="InterPro"/>
</dbReference>
<dbReference type="InterPro" id="IPR043130">
    <property type="entry name" value="CDP-OH_PTrfase_TM_dom"/>
</dbReference>
<keyword evidence="10" id="KW-0443">Lipid metabolism</keyword>
<keyword evidence="6" id="KW-0444">Lipid biosynthesis</keyword>
<dbReference type="PANTHER" id="PTHR14269:SF61">
    <property type="entry name" value="CDP-DIACYLGLYCEROL--SERINE O-PHOSPHATIDYLTRANSFERASE"/>
    <property type="match status" value="1"/>
</dbReference>
<dbReference type="PANTHER" id="PTHR14269">
    <property type="entry name" value="CDP-DIACYLGLYCEROL--GLYCEROL-3-PHOSPHATE 3-PHOSPHATIDYLTRANSFERASE-RELATED"/>
    <property type="match status" value="1"/>
</dbReference>
<dbReference type="Proteomes" id="UP000253426">
    <property type="component" value="Unassembled WGS sequence"/>
</dbReference>
<protein>
    <recommendedName>
        <fullName evidence="5">CDP-diacylglycerol--serine O-phosphatidyltransferase</fullName>
        <ecNumber evidence="4">2.7.8.8</ecNumber>
    </recommendedName>
    <alternativeName>
        <fullName evidence="14">Phosphatidylserine synthase</fullName>
    </alternativeName>
</protein>
<dbReference type="InterPro" id="IPR000462">
    <property type="entry name" value="CDP-OH_P_trans"/>
</dbReference>
<feature type="transmembrane region" description="Helical" evidence="17">
    <location>
        <begin position="226"/>
        <end position="244"/>
    </location>
</feature>
<evidence type="ECO:0000313" key="19">
    <source>
        <dbReference type="Proteomes" id="UP000253426"/>
    </source>
</evidence>
<evidence type="ECO:0000256" key="13">
    <source>
        <dbReference type="ARBA" id="ARBA00023264"/>
    </source>
</evidence>
<evidence type="ECO:0000256" key="7">
    <source>
        <dbReference type="ARBA" id="ARBA00022679"/>
    </source>
</evidence>
<name>A0A366HW82_9BACT</name>
<dbReference type="InterPro" id="IPR050324">
    <property type="entry name" value="CDP-alcohol_PTase-I"/>
</dbReference>
<dbReference type="Pfam" id="PF01066">
    <property type="entry name" value="CDP-OH_P_transf"/>
    <property type="match status" value="1"/>
</dbReference>
<dbReference type="RefSeq" id="WP_245958069.1">
    <property type="nucleotide sequence ID" value="NZ_QNRR01000001.1"/>
</dbReference>
<dbReference type="AlphaFoldDB" id="A0A366HW82"/>
<comment type="subcellular location">
    <subcellularLocation>
        <location evidence="2">Endomembrane system</location>
        <topology evidence="2">Multi-pass membrane protein</topology>
    </subcellularLocation>
</comment>
<evidence type="ECO:0000256" key="2">
    <source>
        <dbReference type="ARBA" id="ARBA00004127"/>
    </source>
</evidence>
<feature type="transmembrane region" description="Helical" evidence="17">
    <location>
        <begin position="94"/>
        <end position="112"/>
    </location>
</feature>
<dbReference type="PROSITE" id="PS00379">
    <property type="entry name" value="CDP_ALCOHOL_P_TRANSF"/>
    <property type="match status" value="1"/>
</dbReference>
<dbReference type="Gene3D" id="1.20.120.1760">
    <property type="match status" value="1"/>
</dbReference>
<dbReference type="EMBL" id="QNRR01000001">
    <property type="protein sequence ID" value="RBP47745.1"/>
    <property type="molecule type" value="Genomic_DNA"/>
</dbReference>
<dbReference type="InterPro" id="IPR004533">
    <property type="entry name" value="CDP-diaglyc--ser_O-PTrfase"/>
</dbReference>
<keyword evidence="8 17" id="KW-0812">Transmembrane</keyword>